<dbReference type="AlphaFoldDB" id="A0AAD7HR53"/>
<accession>A0AAD7HR53</accession>
<proteinExistence type="predicted"/>
<feature type="compositionally biased region" description="Basic residues" evidence="1">
    <location>
        <begin position="18"/>
        <end position="45"/>
    </location>
</feature>
<reference evidence="4" key="1">
    <citation type="submission" date="2023-03" db="EMBL/GenBank/DDBJ databases">
        <title>Massive genome expansion in bonnet fungi (Mycena s.s.) driven by repeated elements and novel gene families across ecological guilds.</title>
        <authorList>
            <consortium name="Lawrence Berkeley National Laboratory"/>
            <person name="Harder C.B."/>
            <person name="Miyauchi S."/>
            <person name="Viragh M."/>
            <person name="Kuo A."/>
            <person name="Thoen E."/>
            <person name="Andreopoulos B."/>
            <person name="Lu D."/>
            <person name="Skrede I."/>
            <person name="Drula E."/>
            <person name="Henrissat B."/>
            <person name="Morin E."/>
            <person name="Kohler A."/>
            <person name="Barry K."/>
            <person name="LaButti K."/>
            <person name="Morin E."/>
            <person name="Salamov A."/>
            <person name="Lipzen A."/>
            <person name="Mereny Z."/>
            <person name="Hegedus B."/>
            <person name="Baldrian P."/>
            <person name="Stursova M."/>
            <person name="Weitz H."/>
            <person name="Taylor A."/>
            <person name="Grigoriev I.V."/>
            <person name="Nagy L.G."/>
            <person name="Martin F."/>
            <person name="Kauserud H."/>
        </authorList>
    </citation>
    <scope>NUCLEOTIDE SEQUENCE</scope>
    <source>
        <strain evidence="4">CBHHK182m</strain>
    </source>
</reference>
<evidence type="ECO:0000313" key="5">
    <source>
        <dbReference type="Proteomes" id="UP001215598"/>
    </source>
</evidence>
<evidence type="ECO:0000256" key="2">
    <source>
        <dbReference type="SAM" id="Phobius"/>
    </source>
</evidence>
<dbReference type="InterPro" id="IPR038175">
    <property type="entry name" value="CBM21_dom_sf"/>
</dbReference>
<dbReference type="InterPro" id="IPR050782">
    <property type="entry name" value="PP1_regulatory_subunit_3"/>
</dbReference>
<dbReference type="EMBL" id="JARKIB010000187">
    <property type="protein sequence ID" value="KAJ7726349.1"/>
    <property type="molecule type" value="Genomic_DNA"/>
</dbReference>
<feature type="compositionally biased region" description="Low complexity" evidence="1">
    <location>
        <begin position="251"/>
        <end position="279"/>
    </location>
</feature>
<feature type="region of interest" description="Disordered" evidence="1">
    <location>
        <begin position="214"/>
        <end position="342"/>
    </location>
</feature>
<feature type="region of interest" description="Disordered" evidence="1">
    <location>
        <begin position="360"/>
        <end position="416"/>
    </location>
</feature>
<evidence type="ECO:0000313" key="4">
    <source>
        <dbReference type="EMBL" id="KAJ7726349.1"/>
    </source>
</evidence>
<feature type="compositionally biased region" description="Low complexity" evidence="1">
    <location>
        <begin position="185"/>
        <end position="201"/>
    </location>
</feature>
<dbReference type="InterPro" id="IPR005036">
    <property type="entry name" value="CBM21_dom"/>
</dbReference>
<keyword evidence="2" id="KW-0472">Membrane</keyword>
<feature type="transmembrane region" description="Helical" evidence="2">
    <location>
        <begin position="639"/>
        <end position="661"/>
    </location>
</feature>
<dbReference type="GO" id="GO:0008157">
    <property type="term" value="F:protein phosphatase 1 binding"/>
    <property type="evidence" value="ECO:0007669"/>
    <property type="project" value="TreeGrafter"/>
</dbReference>
<protein>
    <recommendedName>
        <fullName evidence="3">CBM21 domain-containing protein</fullName>
    </recommendedName>
</protein>
<dbReference type="Pfam" id="PF03370">
    <property type="entry name" value="CBM_21"/>
    <property type="match status" value="1"/>
</dbReference>
<dbReference type="PANTHER" id="PTHR12307">
    <property type="entry name" value="PROTEIN PHOSPHATASE 1 REGULATORY SUBUNIT"/>
    <property type="match status" value="1"/>
</dbReference>
<dbReference type="Proteomes" id="UP001215598">
    <property type="component" value="Unassembled WGS sequence"/>
</dbReference>
<feature type="region of interest" description="Disordered" evidence="1">
    <location>
        <begin position="1"/>
        <end position="201"/>
    </location>
</feature>
<sequence>MPYSPPGVVAPAPPHYLPHAHQHAHAQGHAHAHAHAAGRPAHRRSYTFAADDPRAGPGAFASLGALPRRSRSHLGEPASASPSSSAAASGSGSGANGEAPRRPNKFHFRGDVDNDDSSSSSDEPAPASSARRPEQNKDDEDDGPPPPLRLRQPGPPPLGLGSGLGFRLTPPTQYVKHGHGKRTSPPRSPQRSPNGSYTALDDALSAAGAGAANLSKLTVPGGGVPFPRAGSPASPRSPTSGAAPTRPPGPARTASTPVILLSNGKPLKSSLKSSSSAPHSLHHGHHLRARSAPSTPSLMSPGSSGATSPTSQDGIGEGWEHLEEGSEGVLSPGTPKAVHFPAPDSLEDVRVFRRGARPASVSFPLGDEETETETETDTGGVRWSGWAGGGSGRGSSSSSKRVDHGHGYPFPRVAVGNSPLAPPRRVVHQAKKWKYVLDAPEIGPQHAQRQAEAGRRGDMVLLEGVRLVGAGAEDSASTTGSSTSDGNTDLHLTGTLLARNAAFEKHVFVRFTLDGWCTTSEVAGRYVESLASIASAGSSAAAALNSSSSSSTSSVPGTQAGQGGEGEASQEEPGPGWDRFAFSIRLTDYAGSPSATHNGGVGKGLEGRELVLVARFFAPWVGSGGVGPYVWCGECFSSIFLYSPPPCLAYFVLYALHLSAFRARSALPNKR</sequence>
<feature type="region of interest" description="Disordered" evidence="1">
    <location>
        <begin position="545"/>
        <end position="575"/>
    </location>
</feature>
<feature type="compositionally biased region" description="Low complexity" evidence="1">
    <location>
        <begin position="300"/>
        <end position="311"/>
    </location>
</feature>
<feature type="compositionally biased region" description="Low complexity" evidence="1">
    <location>
        <begin position="227"/>
        <end position="244"/>
    </location>
</feature>
<dbReference type="PANTHER" id="PTHR12307:SF36">
    <property type="entry name" value="GLYCOGEN-BINDING SUBUNIT 76A"/>
    <property type="match status" value="1"/>
</dbReference>
<dbReference type="Gene3D" id="2.60.40.2440">
    <property type="entry name" value="Carbohydrate binding type-21 domain"/>
    <property type="match status" value="1"/>
</dbReference>
<evidence type="ECO:0000256" key="1">
    <source>
        <dbReference type="SAM" id="MobiDB-lite"/>
    </source>
</evidence>
<keyword evidence="2" id="KW-0812">Transmembrane</keyword>
<gene>
    <name evidence="4" type="ORF">B0H16DRAFT_267110</name>
</gene>
<feature type="compositionally biased region" description="Low complexity" evidence="1">
    <location>
        <begin position="75"/>
        <end position="90"/>
    </location>
</feature>
<dbReference type="GO" id="GO:0000164">
    <property type="term" value="C:protein phosphatase type 1 complex"/>
    <property type="evidence" value="ECO:0007669"/>
    <property type="project" value="TreeGrafter"/>
</dbReference>
<keyword evidence="2" id="KW-1133">Transmembrane helix</keyword>
<comment type="caution">
    <text evidence="4">The sequence shown here is derived from an EMBL/GenBank/DDBJ whole genome shotgun (WGS) entry which is preliminary data.</text>
</comment>
<feature type="domain" description="CBM21" evidence="3">
    <location>
        <begin position="488"/>
        <end position="589"/>
    </location>
</feature>
<feature type="compositionally biased region" description="Basic residues" evidence="1">
    <location>
        <begin position="280"/>
        <end position="289"/>
    </location>
</feature>
<keyword evidence="5" id="KW-1185">Reference proteome</keyword>
<organism evidence="4 5">
    <name type="scientific">Mycena metata</name>
    <dbReference type="NCBI Taxonomy" id="1033252"/>
    <lineage>
        <taxon>Eukaryota</taxon>
        <taxon>Fungi</taxon>
        <taxon>Dikarya</taxon>
        <taxon>Basidiomycota</taxon>
        <taxon>Agaricomycotina</taxon>
        <taxon>Agaricomycetes</taxon>
        <taxon>Agaricomycetidae</taxon>
        <taxon>Agaricales</taxon>
        <taxon>Marasmiineae</taxon>
        <taxon>Mycenaceae</taxon>
        <taxon>Mycena</taxon>
    </lineage>
</organism>
<feature type="compositionally biased region" description="Pro residues" evidence="1">
    <location>
        <begin position="144"/>
        <end position="158"/>
    </location>
</feature>
<feature type="compositionally biased region" description="Low complexity" evidence="1">
    <location>
        <begin position="545"/>
        <end position="559"/>
    </location>
</feature>
<feature type="compositionally biased region" description="Low complexity" evidence="1">
    <location>
        <begin position="117"/>
        <end position="130"/>
    </location>
</feature>
<feature type="compositionally biased region" description="Acidic residues" evidence="1">
    <location>
        <begin position="366"/>
        <end position="376"/>
    </location>
</feature>
<name>A0AAD7HR53_9AGAR</name>
<dbReference type="GO" id="GO:2001069">
    <property type="term" value="F:glycogen binding"/>
    <property type="evidence" value="ECO:0007669"/>
    <property type="project" value="TreeGrafter"/>
</dbReference>
<evidence type="ECO:0000259" key="3">
    <source>
        <dbReference type="Pfam" id="PF03370"/>
    </source>
</evidence>
<dbReference type="GO" id="GO:0005979">
    <property type="term" value="P:regulation of glycogen biosynthetic process"/>
    <property type="evidence" value="ECO:0007669"/>
    <property type="project" value="TreeGrafter"/>
</dbReference>